<organism evidence="2 3">
    <name type="scientific">Amycolatopsis xylanica</name>
    <dbReference type="NCBI Taxonomy" id="589385"/>
    <lineage>
        <taxon>Bacteria</taxon>
        <taxon>Bacillati</taxon>
        <taxon>Actinomycetota</taxon>
        <taxon>Actinomycetes</taxon>
        <taxon>Pseudonocardiales</taxon>
        <taxon>Pseudonocardiaceae</taxon>
        <taxon>Amycolatopsis</taxon>
    </lineage>
</organism>
<dbReference type="RefSeq" id="WP_091289933.1">
    <property type="nucleotide sequence ID" value="NZ_FNON01000003.1"/>
</dbReference>
<protein>
    <recommendedName>
        <fullName evidence="1">Metallo-beta-lactamase domain-containing protein</fullName>
    </recommendedName>
</protein>
<feature type="domain" description="Metallo-beta-lactamase" evidence="1">
    <location>
        <begin position="61"/>
        <end position="225"/>
    </location>
</feature>
<reference evidence="2 3" key="1">
    <citation type="submission" date="2016-10" db="EMBL/GenBank/DDBJ databases">
        <authorList>
            <person name="de Groot N.N."/>
        </authorList>
    </citation>
    <scope>NUCLEOTIDE SEQUENCE [LARGE SCALE GENOMIC DNA]</scope>
    <source>
        <strain evidence="2 3">CPCC 202699</strain>
    </source>
</reference>
<dbReference type="PANTHER" id="PTHR36839">
    <property type="entry name" value="METALLO-BETA-LACTAMASE FAMILY PROTEIN (AFU_ORTHOLOGUE AFUA_5G12770)"/>
    <property type="match status" value="1"/>
</dbReference>
<dbReference type="SUPFAM" id="SSF56281">
    <property type="entry name" value="Metallo-hydrolase/oxidoreductase"/>
    <property type="match status" value="1"/>
</dbReference>
<gene>
    <name evidence="2" type="ORF">SAMN05421504_103819</name>
</gene>
<name>A0A1H3EHB0_9PSEU</name>
<dbReference type="Gene3D" id="3.60.15.10">
    <property type="entry name" value="Ribonuclease Z/Hydroxyacylglutathione hydrolase-like"/>
    <property type="match status" value="1"/>
</dbReference>
<evidence type="ECO:0000259" key="1">
    <source>
        <dbReference type="SMART" id="SM00849"/>
    </source>
</evidence>
<dbReference type="OrthoDB" id="2373347at2"/>
<accession>A0A1H3EHB0</accession>
<dbReference type="PANTHER" id="PTHR36839:SF1">
    <property type="entry name" value="METALLO-BETA-LACTAMASE FAMILY PROTEIN (AFU_ORTHOLOGUE AFUA_5G12770)"/>
    <property type="match status" value="1"/>
</dbReference>
<evidence type="ECO:0000313" key="3">
    <source>
        <dbReference type="Proteomes" id="UP000199515"/>
    </source>
</evidence>
<dbReference type="STRING" id="589385.SAMN05421504_103819"/>
<sequence length="250" mass="28104">MQYAAPRADCPICEDDRQWVPESGQQWTDLETLRAGEYRVRAEEEGEGVIGLGAEPRFAIGERALLVKAEGGNFLWDCFAYLDEDVVAKVAELGGITGIAVSHPHYYTTMVEWAHTFDVPVYLHENDRQWIGRPDPSLELWSGSKLDVAPGLTLLNLGVHFAGGTVMHWDRGALFSGDIVQVIPDRSHVGFMYSYPNYIPERPEIVRHAAELLEPYEYEQIYGAWWGAVVRSDGAAIVQKSAQRYLKHVL</sequence>
<evidence type="ECO:0000313" key="2">
    <source>
        <dbReference type="EMBL" id="SDX77985.1"/>
    </source>
</evidence>
<dbReference type="AlphaFoldDB" id="A0A1H3EHB0"/>
<dbReference type="InterPro" id="IPR001279">
    <property type="entry name" value="Metallo-B-lactamas"/>
</dbReference>
<proteinExistence type="predicted"/>
<dbReference type="Proteomes" id="UP000199515">
    <property type="component" value="Unassembled WGS sequence"/>
</dbReference>
<dbReference type="EMBL" id="FNON01000003">
    <property type="protein sequence ID" value="SDX77985.1"/>
    <property type="molecule type" value="Genomic_DNA"/>
</dbReference>
<dbReference type="SMART" id="SM00849">
    <property type="entry name" value="Lactamase_B"/>
    <property type="match status" value="1"/>
</dbReference>
<keyword evidence="3" id="KW-1185">Reference proteome</keyword>
<dbReference type="InterPro" id="IPR036866">
    <property type="entry name" value="RibonucZ/Hydroxyglut_hydro"/>
</dbReference>